<dbReference type="EMBL" id="CP011125">
    <property type="protein sequence ID" value="AKF08755.1"/>
    <property type="molecule type" value="Genomic_DNA"/>
</dbReference>
<dbReference type="RefSeq" id="WP_053235862.1">
    <property type="nucleotide sequence ID" value="NZ_CP011125.1"/>
</dbReference>
<evidence type="ECO:0000313" key="3">
    <source>
        <dbReference type="Proteomes" id="UP000034883"/>
    </source>
</evidence>
<dbReference type="KEGG" id="samy:DB32_005904"/>
<name>A0A0F6W6L8_9BACT</name>
<evidence type="ECO:0000259" key="1">
    <source>
        <dbReference type="Pfam" id="PF04577"/>
    </source>
</evidence>
<dbReference type="OrthoDB" id="6935590at2"/>
<gene>
    <name evidence="2" type="ORF">DB32_005904</name>
</gene>
<evidence type="ECO:0000313" key="2">
    <source>
        <dbReference type="EMBL" id="AKF08755.1"/>
    </source>
</evidence>
<dbReference type="GO" id="GO:0016757">
    <property type="term" value="F:glycosyltransferase activity"/>
    <property type="evidence" value="ECO:0007669"/>
    <property type="project" value="InterPro"/>
</dbReference>
<organism evidence="2 3">
    <name type="scientific">Sandaracinus amylolyticus</name>
    <dbReference type="NCBI Taxonomy" id="927083"/>
    <lineage>
        <taxon>Bacteria</taxon>
        <taxon>Pseudomonadati</taxon>
        <taxon>Myxococcota</taxon>
        <taxon>Polyangia</taxon>
        <taxon>Polyangiales</taxon>
        <taxon>Sandaracinaceae</taxon>
        <taxon>Sandaracinus</taxon>
    </lineage>
</organism>
<dbReference type="Pfam" id="PF04577">
    <property type="entry name" value="Glyco_transf_61"/>
    <property type="match status" value="1"/>
</dbReference>
<accession>A0A0F6W6L8</accession>
<reference evidence="2 3" key="1">
    <citation type="submission" date="2015-03" db="EMBL/GenBank/DDBJ databases">
        <title>Genome assembly of Sandaracinus amylolyticus DSM 53668.</title>
        <authorList>
            <person name="Sharma G."/>
            <person name="Subramanian S."/>
        </authorList>
    </citation>
    <scope>NUCLEOTIDE SEQUENCE [LARGE SCALE GENOMIC DNA]</scope>
    <source>
        <strain evidence="2 3">DSM 53668</strain>
    </source>
</reference>
<dbReference type="STRING" id="927083.DB32_005904"/>
<dbReference type="Proteomes" id="UP000034883">
    <property type="component" value="Chromosome"/>
</dbReference>
<protein>
    <recommendedName>
        <fullName evidence="1">Glycosyltransferase 61 catalytic domain-containing protein</fullName>
    </recommendedName>
</protein>
<feature type="domain" description="Glycosyltransferase 61 catalytic" evidence="1">
    <location>
        <begin position="197"/>
        <end position="298"/>
    </location>
</feature>
<dbReference type="InterPro" id="IPR049625">
    <property type="entry name" value="Glyco_transf_61_cat"/>
</dbReference>
<dbReference type="AlphaFoldDB" id="A0A0F6W6L8"/>
<sequence length="360" mass="40636">MALSFDAVSHRVRKRLGLVPSLRVAADEVLELHPGDVQETAPPFSLPRQTERAREAVQLSTLKWELERAVARRIRHAPTYAFRFRHAMLIEGVVYANGARHQQVAERERWRPRWLRGPEVEGAALPSSVIADRFFGHVIAEDSVAALMARELAPLYFTRGKRPRSAHAARYLALYGLGDVPLLRNASLHDAWLFEDYGMNAHKRARYRELRERLSAIPRARSGHGVFFRRRGAGVPRGLVNEAALEERLAREGFEIIDVAREDVDSIVRRTRDASVVCGVEGSALMHGLLAMREGGAVVALMPPYRFTMALRDHADAMGMRFGYVVGCGTRTRFQITEDELMRTLELAWARAERGRDRAA</sequence>
<keyword evidence="3" id="KW-1185">Reference proteome</keyword>
<proteinExistence type="predicted"/>